<dbReference type="Pfam" id="PF00860">
    <property type="entry name" value="Xan_ur_permease"/>
    <property type="match status" value="1"/>
</dbReference>
<protein>
    <submittedName>
        <fullName evidence="10">NCS2 family permease</fullName>
    </submittedName>
</protein>
<evidence type="ECO:0000256" key="7">
    <source>
        <dbReference type="ARBA" id="ARBA00023136"/>
    </source>
</evidence>
<name>A0ABU6NMG5_9BACI</name>
<evidence type="ECO:0000313" key="10">
    <source>
        <dbReference type="EMBL" id="MED4129393.1"/>
    </source>
</evidence>
<feature type="transmembrane region" description="Helical" evidence="9">
    <location>
        <begin position="18"/>
        <end position="35"/>
    </location>
</feature>
<feature type="transmembrane region" description="Helical" evidence="9">
    <location>
        <begin position="386"/>
        <end position="407"/>
    </location>
</feature>
<feature type="transmembrane region" description="Helical" evidence="9">
    <location>
        <begin position="74"/>
        <end position="92"/>
    </location>
</feature>
<organism evidence="10 11">
    <name type="scientific">Shouchella miscanthi</name>
    <dbReference type="NCBI Taxonomy" id="2598861"/>
    <lineage>
        <taxon>Bacteria</taxon>
        <taxon>Bacillati</taxon>
        <taxon>Bacillota</taxon>
        <taxon>Bacilli</taxon>
        <taxon>Bacillales</taxon>
        <taxon>Bacillaceae</taxon>
        <taxon>Shouchella</taxon>
    </lineage>
</organism>
<dbReference type="InterPro" id="IPR026033">
    <property type="entry name" value="Azg-like_bact_archaea"/>
</dbReference>
<evidence type="ECO:0000256" key="4">
    <source>
        <dbReference type="ARBA" id="ARBA00022475"/>
    </source>
</evidence>
<comment type="subcellular location">
    <subcellularLocation>
        <location evidence="1 8">Cell membrane</location>
        <topology evidence="1 8">Multi-pass membrane protein</topology>
    </subcellularLocation>
</comment>
<feature type="transmembrane region" description="Helical" evidence="9">
    <location>
        <begin position="347"/>
        <end position="366"/>
    </location>
</feature>
<gene>
    <name evidence="10" type="ORF">P5F74_14715</name>
</gene>
<keyword evidence="11" id="KW-1185">Reference proteome</keyword>
<evidence type="ECO:0000256" key="6">
    <source>
        <dbReference type="ARBA" id="ARBA00022989"/>
    </source>
</evidence>
<proteinExistence type="inferred from homology"/>
<evidence type="ECO:0000313" key="11">
    <source>
        <dbReference type="Proteomes" id="UP001341820"/>
    </source>
</evidence>
<keyword evidence="4 8" id="KW-1003">Cell membrane</keyword>
<dbReference type="RefSeq" id="WP_144558433.1">
    <property type="nucleotide sequence ID" value="NZ_CP042163.1"/>
</dbReference>
<feature type="transmembrane region" description="Helical" evidence="9">
    <location>
        <begin position="414"/>
        <end position="432"/>
    </location>
</feature>
<sequence>MDRFFQLSANKTSIRQEAIAGLTTFLAMAYILFVNPDILGAAGMDQGAVFVATALAAMVGSIIMGLLANYPIALAPGMGLNAFFAYTVVINYGMSWQAALFAVFASGVIFIFITIFKLREKIINAIPEELKYAAGAGIGLFIAFIGLKNAGIVVGDEATLVTMGNLQTPGTLLAIFGIVVTIILVVMNIKGAVFYGLALTALVGIITGMNSLDGGIISMPPSLTTFGAAFQPVSWTEEIFTLQMLIVVLTFLFIVFFDTAGTLFAVATQAGFVKDNRLPRAGRALFADASATTVGAIFGTSTTTAYVESTSGVAVGGRTGLTAIFTGLFFLVALFFSPLLSVITGEVTAPALIVVGVMMATSLRHIDWTKMEIAVPVFFTVVTMPLTYSIATGIALGFVLYPLTMVVKGRGKELHPLMYLLFVAFVLFLFFLPH</sequence>
<keyword evidence="7 8" id="KW-0472">Membrane</keyword>
<dbReference type="PANTHER" id="PTHR43337">
    <property type="entry name" value="XANTHINE/URACIL PERMEASE C887.17-RELATED"/>
    <property type="match status" value="1"/>
</dbReference>
<keyword evidence="6 8" id="KW-1133">Transmembrane helix</keyword>
<dbReference type="Proteomes" id="UP001341820">
    <property type="component" value="Unassembled WGS sequence"/>
</dbReference>
<keyword evidence="5 8" id="KW-0812">Transmembrane</keyword>
<evidence type="ECO:0000256" key="9">
    <source>
        <dbReference type="SAM" id="Phobius"/>
    </source>
</evidence>
<dbReference type="PANTHER" id="PTHR43337:SF11">
    <property type="entry name" value="GUANINE_HYPOXANTHINE PERMEASE PBUG"/>
    <property type="match status" value="1"/>
</dbReference>
<comment type="caution">
    <text evidence="10">The sequence shown here is derived from an EMBL/GenBank/DDBJ whole genome shotgun (WGS) entry which is preliminary data.</text>
</comment>
<comment type="similarity">
    <text evidence="2 8">Belongs to the nucleobase:cation symporter-2 (NCS2) (TC 2.A.40) family. Azg-like subfamily.</text>
</comment>
<dbReference type="InterPro" id="IPR045018">
    <property type="entry name" value="Azg-like"/>
</dbReference>
<dbReference type="EMBL" id="JAROAS010000029">
    <property type="protein sequence ID" value="MED4129393.1"/>
    <property type="molecule type" value="Genomic_DNA"/>
</dbReference>
<feature type="transmembrane region" description="Helical" evidence="9">
    <location>
        <begin position="244"/>
        <end position="273"/>
    </location>
</feature>
<feature type="transmembrane region" description="Helical" evidence="9">
    <location>
        <begin position="130"/>
        <end position="147"/>
    </location>
</feature>
<evidence type="ECO:0000256" key="3">
    <source>
        <dbReference type="ARBA" id="ARBA00022448"/>
    </source>
</evidence>
<dbReference type="PIRSF" id="PIRSF005353">
    <property type="entry name" value="PbuG"/>
    <property type="match status" value="1"/>
</dbReference>
<evidence type="ECO:0000256" key="1">
    <source>
        <dbReference type="ARBA" id="ARBA00004651"/>
    </source>
</evidence>
<feature type="transmembrane region" description="Helical" evidence="9">
    <location>
        <begin position="319"/>
        <end position="340"/>
    </location>
</feature>
<feature type="transmembrane region" description="Helical" evidence="9">
    <location>
        <begin position="193"/>
        <end position="212"/>
    </location>
</feature>
<evidence type="ECO:0000256" key="8">
    <source>
        <dbReference type="PIRNR" id="PIRNR005353"/>
    </source>
</evidence>
<evidence type="ECO:0000256" key="5">
    <source>
        <dbReference type="ARBA" id="ARBA00022692"/>
    </source>
</evidence>
<evidence type="ECO:0000256" key="2">
    <source>
        <dbReference type="ARBA" id="ARBA00005697"/>
    </source>
</evidence>
<keyword evidence="3 8" id="KW-0813">Transport</keyword>
<dbReference type="InterPro" id="IPR006043">
    <property type="entry name" value="NCS2"/>
</dbReference>
<feature type="transmembrane region" description="Helical" evidence="9">
    <location>
        <begin position="47"/>
        <end position="67"/>
    </location>
</feature>
<reference evidence="10 11" key="1">
    <citation type="submission" date="2023-03" db="EMBL/GenBank/DDBJ databases">
        <title>Bacillus Genome Sequencing.</title>
        <authorList>
            <person name="Dunlap C."/>
        </authorList>
    </citation>
    <scope>NUCLEOTIDE SEQUENCE [LARGE SCALE GENOMIC DNA]</scope>
    <source>
        <strain evidence="10 11">B-4107</strain>
    </source>
</reference>
<feature type="transmembrane region" description="Helical" evidence="9">
    <location>
        <begin position="167"/>
        <end position="186"/>
    </location>
</feature>
<feature type="transmembrane region" description="Helical" evidence="9">
    <location>
        <begin position="98"/>
        <end position="118"/>
    </location>
</feature>
<accession>A0ABU6NMG5</accession>